<proteinExistence type="inferred from homology"/>
<dbReference type="PANTHER" id="PTHR23083:SF464">
    <property type="entry name" value="TETRATRICOPEPTIDE REPEAT DOMAIN 7, ISOFORM A"/>
    <property type="match status" value="1"/>
</dbReference>
<dbReference type="InterPro" id="IPR051722">
    <property type="entry name" value="Endocytosis_PI4K-reg_protein"/>
</dbReference>
<dbReference type="SMART" id="SM00028">
    <property type="entry name" value="TPR"/>
    <property type="match status" value="4"/>
</dbReference>
<dbReference type="Gene3D" id="1.25.40.10">
    <property type="entry name" value="Tetratricopeptide repeat domain"/>
    <property type="match status" value="1"/>
</dbReference>
<dbReference type="AlphaFoldDB" id="A0A8K0TD22"/>
<dbReference type="OrthoDB" id="29013at2759"/>
<dbReference type="InterPro" id="IPR011990">
    <property type="entry name" value="TPR-like_helical_dom_sf"/>
</dbReference>
<evidence type="ECO:0000256" key="1">
    <source>
        <dbReference type="ARBA" id="ARBA00002550"/>
    </source>
</evidence>
<comment type="similarity">
    <text evidence="2">Belongs to the YPP1 family.</text>
</comment>
<gene>
    <name evidence="4" type="ORF">B0T11DRAFT_124551</name>
</gene>
<keyword evidence="5" id="KW-1185">Reference proteome</keyword>
<comment type="function">
    <text evidence="1">Involved in endocytosis.</text>
</comment>
<feature type="compositionally biased region" description="Low complexity" evidence="3">
    <location>
        <begin position="776"/>
        <end position="789"/>
    </location>
</feature>
<name>A0A8K0TD22_9PEZI</name>
<evidence type="ECO:0000256" key="3">
    <source>
        <dbReference type="SAM" id="MobiDB-lite"/>
    </source>
</evidence>
<evidence type="ECO:0000256" key="2">
    <source>
        <dbReference type="ARBA" id="ARBA00038251"/>
    </source>
</evidence>
<feature type="compositionally biased region" description="Low complexity" evidence="3">
    <location>
        <begin position="1106"/>
        <end position="1118"/>
    </location>
</feature>
<protein>
    <recommendedName>
        <fullName evidence="6">Filamentation protein</fullName>
    </recommendedName>
</protein>
<feature type="compositionally biased region" description="Polar residues" evidence="3">
    <location>
        <begin position="790"/>
        <end position="804"/>
    </location>
</feature>
<feature type="region of interest" description="Disordered" evidence="3">
    <location>
        <begin position="1104"/>
        <end position="1151"/>
    </location>
</feature>
<reference evidence="4" key="1">
    <citation type="journal article" date="2021" name="Nat. Commun.">
        <title>Genetic determinants of endophytism in the Arabidopsis root mycobiome.</title>
        <authorList>
            <person name="Mesny F."/>
            <person name="Miyauchi S."/>
            <person name="Thiergart T."/>
            <person name="Pickel B."/>
            <person name="Atanasova L."/>
            <person name="Karlsson M."/>
            <person name="Huettel B."/>
            <person name="Barry K.W."/>
            <person name="Haridas S."/>
            <person name="Chen C."/>
            <person name="Bauer D."/>
            <person name="Andreopoulos W."/>
            <person name="Pangilinan J."/>
            <person name="LaButti K."/>
            <person name="Riley R."/>
            <person name="Lipzen A."/>
            <person name="Clum A."/>
            <person name="Drula E."/>
            <person name="Henrissat B."/>
            <person name="Kohler A."/>
            <person name="Grigoriev I.V."/>
            <person name="Martin F.M."/>
            <person name="Hacquard S."/>
        </authorList>
    </citation>
    <scope>NUCLEOTIDE SEQUENCE</scope>
    <source>
        <strain evidence="4">MPI-CAGE-AT-0016</strain>
    </source>
</reference>
<comment type="caution">
    <text evidence="4">The sequence shown here is derived from an EMBL/GenBank/DDBJ whole genome shotgun (WGS) entry which is preliminary data.</text>
</comment>
<dbReference type="PANTHER" id="PTHR23083">
    <property type="entry name" value="TETRATRICOPEPTIDE REPEAT PROTEIN, TPR"/>
    <property type="match status" value="1"/>
</dbReference>
<accession>A0A8K0TD22</accession>
<feature type="region of interest" description="Disordered" evidence="3">
    <location>
        <begin position="751"/>
        <end position="853"/>
    </location>
</feature>
<dbReference type="EMBL" id="JAGPXD010000005">
    <property type="protein sequence ID" value="KAH7354144.1"/>
    <property type="molecule type" value="Genomic_DNA"/>
</dbReference>
<dbReference type="Proteomes" id="UP000813385">
    <property type="component" value="Unassembled WGS sequence"/>
</dbReference>
<sequence>MPDATKAAHYIQALDAARVEGNWSTVPEFVRKIRKHAPERECLALTAEIEHSISTVSKAPTASSSASTTARPSTAATAATTVASLDTATQLPKLLSIINKEDKHPQDVYQAKVCLGWLHWTVDEYGLAAVRLPTHLDYEQLQSTHSGALSDWTSVCALKAAYLKADCLSVEGQRTEALAVFEAALPALMHIWDTRSSGKQLRYCSELFLTEFCMMHSRFLQSGQTTLHDVNSLGCFRAWAKYWDIHGGSALGGHGFRGSVPRRRVWSEYYAALSTILDRDLPLPSGFKAATPASDTSDRNQLRIELKKAEAAYEALLITETRFPRADEHRDEVEDFVRSVLANWAVLCGRGWREQDLGPGGREGTSRAVIDLLYRAATRTYHSTSVLRSLFTVHLAVSEFDLAFKAFDSYLDLVRHGKARVDKSGHAEAGLDDDATVLETIAHCILALCRYGGRDAIEKARDLGSELEDWLARLPQLRAPAVPADPKALPEVAEEVVDPTLHPEIPPSIVALSWQAIGLSQAHWTRVTYDAGLRTEIQAKAVRCLRKALSPELGRTRDVRTLFALGLLLAEKRELTSAIEIVKTALISNKAVVEDDAQHYNGPYWQERSLIPLWHLLALLLSARQEFMTAARACDGAFEQFRDTNVLFGDSGGFKSDHLNELAGKATERKGLVDEMEDFEREGILEIKMTQLTLIELLEGPDVAVNASFELLSLFSRLFGDVQPKKPTAAAASAAGVPQSSAGTLRSIKGSIFGGRSERSGRTTVGPPPLENQASAATTDRPQTTQTTASGAPTIQVTAENGNTTERKASRRLSNTQRRSRSNSGKRNSLKKRESSNSRHRPPSLGDAVHSPTVVDGEVFFTPTTEPTQPPLLSPVGKRQPGLTFSREHTLSHAASYMSQASKSTVQSFSEVSPDATYTITAPLPIIQFPQEQIRRHRVGILVRVWLMIAGFYRRADMFEDAKGAVAEAQKLVQGLDQERDASVSPTTGRGAAWAERKSLDELWGDVWAELGSLSVAEGLPYKARAEFESALTHFPDHPAATVGLAEILLDVYTEKIVPEPTVPSLTLAEDGLANLSLSPRVPDTAAPELGLASTPIGLGRPGLVSVASSSSSRSTGHSDSEEEGQAAGATSDEDDGRLPPPYKASSVPPLDRLAARDRASGLLTGLTKLGAAWDYSEAWFALARAHEESGLVEKAKEVLWWCVELEEGRGVREWRCLAGGGYVL</sequence>
<evidence type="ECO:0000313" key="5">
    <source>
        <dbReference type="Proteomes" id="UP000813385"/>
    </source>
</evidence>
<dbReference type="SUPFAM" id="SSF48452">
    <property type="entry name" value="TPR-like"/>
    <property type="match status" value="2"/>
</dbReference>
<dbReference type="InterPro" id="IPR019734">
    <property type="entry name" value="TPR_rpt"/>
</dbReference>
<evidence type="ECO:0008006" key="6">
    <source>
        <dbReference type="Google" id="ProtNLM"/>
    </source>
</evidence>
<organism evidence="4 5">
    <name type="scientific">Plectosphaerella cucumerina</name>
    <dbReference type="NCBI Taxonomy" id="40658"/>
    <lineage>
        <taxon>Eukaryota</taxon>
        <taxon>Fungi</taxon>
        <taxon>Dikarya</taxon>
        <taxon>Ascomycota</taxon>
        <taxon>Pezizomycotina</taxon>
        <taxon>Sordariomycetes</taxon>
        <taxon>Hypocreomycetidae</taxon>
        <taxon>Glomerellales</taxon>
        <taxon>Plectosphaerellaceae</taxon>
        <taxon>Plectosphaerella</taxon>
    </lineage>
</organism>
<evidence type="ECO:0000313" key="4">
    <source>
        <dbReference type="EMBL" id="KAH7354144.1"/>
    </source>
</evidence>